<dbReference type="InterPro" id="IPR003439">
    <property type="entry name" value="ABC_transporter-like_ATP-bd"/>
</dbReference>
<dbReference type="STRING" id="984487.A0A1E4SN61"/>
<gene>
    <name evidence="5" type="ORF">CANTADRAFT_20517</name>
</gene>
<dbReference type="InterPro" id="IPR027417">
    <property type="entry name" value="P-loop_NTPase"/>
</dbReference>
<organism evidence="5 6">
    <name type="scientific">Suhomyces tanzawaensis NRRL Y-17324</name>
    <dbReference type="NCBI Taxonomy" id="984487"/>
    <lineage>
        <taxon>Eukaryota</taxon>
        <taxon>Fungi</taxon>
        <taxon>Dikarya</taxon>
        <taxon>Ascomycota</taxon>
        <taxon>Saccharomycotina</taxon>
        <taxon>Pichiomycetes</taxon>
        <taxon>Debaryomycetaceae</taxon>
        <taxon>Suhomyces</taxon>
    </lineage>
</organism>
<evidence type="ECO:0000256" key="1">
    <source>
        <dbReference type="ARBA" id="ARBA00022741"/>
    </source>
</evidence>
<protein>
    <submittedName>
        <fullName evidence="5">p-loop containing nucleoside triphosphate hydrolase protein</fullName>
    </submittedName>
</protein>
<name>A0A1E4SN61_9ASCO</name>
<dbReference type="GeneID" id="30980714"/>
<dbReference type="PANTHER" id="PTHR43158">
    <property type="entry name" value="SKFA PEPTIDE EXPORT ATP-BINDING PROTEIN SKFE"/>
    <property type="match status" value="1"/>
</dbReference>
<dbReference type="GO" id="GO:0005524">
    <property type="term" value="F:ATP binding"/>
    <property type="evidence" value="ECO:0007669"/>
    <property type="project" value="UniProtKB-KW"/>
</dbReference>
<evidence type="ECO:0000256" key="2">
    <source>
        <dbReference type="ARBA" id="ARBA00022840"/>
    </source>
</evidence>
<dbReference type="AlphaFoldDB" id="A0A1E4SN61"/>
<dbReference type="PANTHER" id="PTHR43158:SF2">
    <property type="entry name" value="SKFA PEPTIDE EXPORT ATP-BINDING PROTEIN SKFE"/>
    <property type="match status" value="1"/>
</dbReference>
<proteinExistence type="predicted"/>
<keyword evidence="2" id="KW-0067">ATP-binding</keyword>
<dbReference type="GO" id="GO:0006357">
    <property type="term" value="P:regulation of transcription by RNA polymerase II"/>
    <property type="evidence" value="ECO:0007669"/>
    <property type="project" value="EnsemblFungi"/>
</dbReference>
<dbReference type="Proteomes" id="UP000094285">
    <property type="component" value="Unassembled WGS sequence"/>
</dbReference>
<dbReference type="SMART" id="SM00382">
    <property type="entry name" value="AAA"/>
    <property type="match status" value="1"/>
</dbReference>
<feature type="region of interest" description="Disordered" evidence="3">
    <location>
        <begin position="285"/>
        <end position="306"/>
    </location>
</feature>
<evidence type="ECO:0000259" key="4">
    <source>
        <dbReference type="PROSITE" id="PS50893"/>
    </source>
</evidence>
<dbReference type="Pfam" id="PF00005">
    <property type="entry name" value="ABC_tran"/>
    <property type="match status" value="1"/>
</dbReference>
<dbReference type="OrthoDB" id="6512918at2759"/>
<evidence type="ECO:0000313" key="5">
    <source>
        <dbReference type="EMBL" id="ODV80964.1"/>
    </source>
</evidence>
<keyword evidence="1" id="KW-0547">Nucleotide-binding</keyword>
<sequence>MTDHLEDNSLAIEATNFTYTFSGTNKFGLENVSLALEWGTFNLLVGPNGAGKSTLLKILAGKTLIKAGSIKLGGFDPFSDNRTRSQQHNSDINQYITYLGTEWATNSMVKRDISVKVLISSIGGDVYPERRDRLIDILDFDPEWSMLNLSDGERRRVQIAMGLVRPWRLLLIDEVTIDLDVIVRQKLLNYLKEECNDRRCTVVYATHIFDGIDRSCYDRIIHLSEGAIVDNYETKDIIYDQTLQEKVQLGSQVRVKPTESLYPLATRWLSDDLSLRGTRDDEKAKMAKRHSAWENKGPNDNRFLDGNDERLKQYFKSTRSHK</sequence>
<dbReference type="RefSeq" id="XP_020066086.1">
    <property type="nucleotide sequence ID" value="XM_020206577.1"/>
</dbReference>
<accession>A0A1E4SN61</accession>
<feature type="domain" description="ABC transporter" evidence="4">
    <location>
        <begin position="12"/>
        <end position="250"/>
    </location>
</feature>
<dbReference type="Gene3D" id="3.40.50.300">
    <property type="entry name" value="P-loop containing nucleotide triphosphate hydrolases"/>
    <property type="match status" value="1"/>
</dbReference>
<dbReference type="EMBL" id="KV453910">
    <property type="protein sequence ID" value="ODV80964.1"/>
    <property type="molecule type" value="Genomic_DNA"/>
</dbReference>
<keyword evidence="5" id="KW-0378">Hydrolase</keyword>
<dbReference type="GO" id="GO:0016887">
    <property type="term" value="F:ATP hydrolysis activity"/>
    <property type="evidence" value="ECO:0007669"/>
    <property type="project" value="InterPro"/>
</dbReference>
<dbReference type="GO" id="GO:0030014">
    <property type="term" value="C:CCR4-NOT complex"/>
    <property type="evidence" value="ECO:0007669"/>
    <property type="project" value="EnsemblFungi"/>
</dbReference>
<dbReference type="PROSITE" id="PS50893">
    <property type="entry name" value="ABC_TRANSPORTER_2"/>
    <property type="match status" value="1"/>
</dbReference>
<reference evidence="6" key="1">
    <citation type="submission" date="2016-05" db="EMBL/GenBank/DDBJ databases">
        <title>Comparative genomics of biotechnologically important yeasts.</title>
        <authorList>
            <consortium name="DOE Joint Genome Institute"/>
            <person name="Riley R."/>
            <person name="Haridas S."/>
            <person name="Wolfe K.H."/>
            <person name="Lopes M.R."/>
            <person name="Hittinger C.T."/>
            <person name="Goker M."/>
            <person name="Salamov A."/>
            <person name="Wisecaver J."/>
            <person name="Long T.M."/>
            <person name="Aerts A.L."/>
            <person name="Barry K."/>
            <person name="Choi C."/>
            <person name="Clum A."/>
            <person name="Coughlan A.Y."/>
            <person name="Deshpande S."/>
            <person name="Douglass A.P."/>
            <person name="Hanson S.J."/>
            <person name="Klenk H.-P."/>
            <person name="Labutti K."/>
            <person name="Lapidus A."/>
            <person name="Lindquist E."/>
            <person name="Lipzen A."/>
            <person name="Meier-Kolthoff J.P."/>
            <person name="Ohm R.A."/>
            <person name="Otillar R.P."/>
            <person name="Pangilinan J."/>
            <person name="Peng Y."/>
            <person name="Rokas A."/>
            <person name="Rosa C.A."/>
            <person name="Scheuner C."/>
            <person name="Sibirny A.A."/>
            <person name="Slot J.C."/>
            <person name="Stielow J.B."/>
            <person name="Sun H."/>
            <person name="Kurtzman C.P."/>
            <person name="Blackwell M."/>
            <person name="Grigoriev I.V."/>
            <person name="Jeffries T.W."/>
        </authorList>
    </citation>
    <scope>NUCLEOTIDE SEQUENCE [LARGE SCALE GENOMIC DNA]</scope>
    <source>
        <strain evidence="6">NRRL Y-17324</strain>
    </source>
</reference>
<dbReference type="SUPFAM" id="SSF52540">
    <property type="entry name" value="P-loop containing nucleoside triphosphate hydrolases"/>
    <property type="match status" value="1"/>
</dbReference>
<dbReference type="CDD" id="cd00267">
    <property type="entry name" value="ABC_ATPase"/>
    <property type="match status" value="1"/>
</dbReference>
<keyword evidence="6" id="KW-1185">Reference proteome</keyword>
<dbReference type="InterPro" id="IPR003593">
    <property type="entry name" value="AAA+_ATPase"/>
</dbReference>
<evidence type="ECO:0000313" key="6">
    <source>
        <dbReference type="Proteomes" id="UP000094285"/>
    </source>
</evidence>
<evidence type="ECO:0000256" key="3">
    <source>
        <dbReference type="SAM" id="MobiDB-lite"/>
    </source>
</evidence>